<name>A0ACB5U5B7_CANBO</name>
<sequence length="171" mass="19876">MHRAIFLKDVKDLINETTDLSYDSKNSLCFNRFKQNSKVLNIDDWIRKGVNRDDEDEDDDISNLNNKKNDITGNIIRQTFLEFGIKRNELLVELDILNKAEESYALAEWKNWVLNENKKCQIAQDVIINKDGNKSDGNSSSILELSNEYSELMEYCNSAELELRNIHLSLL</sequence>
<dbReference type="Proteomes" id="UP001165101">
    <property type="component" value="Unassembled WGS sequence"/>
</dbReference>
<gene>
    <name evidence="1" type="ORF">Cboi01_000613800</name>
</gene>
<dbReference type="EMBL" id="BSXV01005607">
    <property type="protein sequence ID" value="GMF02558.1"/>
    <property type="molecule type" value="Genomic_DNA"/>
</dbReference>
<comment type="caution">
    <text evidence="1">The sequence shown here is derived from an EMBL/GenBank/DDBJ whole genome shotgun (WGS) entry which is preliminary data.</text>
</comment>
<keyword evidence="2" id="KW-1185">Reference proteome</keyword>
<organism evidence="1 2">
    <name type="scientific">Candida boidinii</name>
    <name type="common">Yeast</name>
    <dbReference type="NCBI Taxonomy" id="5477"/>
    <lineage>
        <taxon>Eukaryota</taxon>
        <taxon>Fungi</taxon>
        <taxon>Dikarya</taxon>
        <taxon>Ascomycota</taxon>
        <taxon>Saccharomycotina</taxon>
        <taxon>Pichiomycetes</taxon>
        <taxon>Pichiales</taxon>
        <taxon>Pichiaceae</taxon>
        <taxon>Ogataea</taxon>
        <taxon>Ogataea/Candida clade</taxon>
    </lineage>
</organism>
<accession>A0ACB5U5B7</accession>
<reference evidence="1" key="1">
    <citation type="submission" date="2023-04" db="EMBL/GenBank/DDBJ databases">
        <title>Candida boidinii NBRC 1967.</title>
        <authorList>
            <person name="Ichikawa N."/>
            <person name="Sato H."/>
            <person name="Tonouchi N."/>
        </authorList>
    </citation>
    <scope>NUCLEOTIDE SEQUENCE</scope>
    <source>
        <strain evidence="1">NBRC 1967</strain>
    </source>
</reference>
<evidence type="ECO:0000313" key="2">
    <source>
        <dbReference type="Proteomes" id="UP001165101"/>
    </source>
</evidence>
<protein>
    <submittedName>
        <fullName evidence="1">Unnamed protein product</fullName>
    </submittedName>
</protein>
<evidence type="ECO:0000313" key="1">
    <source>
        <dbReference type="EMBL" id="GMF02558.1"/>
    </source>
</evidence>
<proteinExistence type="predicted"/>